<protein>
    <submittedName>
        <fullName evidence="9">Transport system permease protein</fullName>
    </submittedName>
</protein>
<feature type="transmembrane region" description="Helical" evidence="8">
    <location>
        <begin position="186"/>
        <end position="208"/>
    </location>
</feature>
<sequence length="324" mass="35079">MVLIILILTLIFTGFLSLFLGTFPMSPKDVIDTILGENVSDTYNTVIYDIRLPRILFAIIVGSGLSVAGAVYQSTFKNPLVSPYILGTSSGSAFGAALAILLNQNIYIIQISAFIFGIMATLIAYLLAREKGRLSILSLVICGVIVNSFFQALLGITKYFADTESQLPSIIFWIMGSFSGVDWDSWVVLAIIIVGISILCAMRWHLNVMSMSDEEARSLGIDIDKSRKIIIFMATLITASAVSVVGIVGWVGLVIPHISRLIVGVDNTKVIPTSILLGGIFLLITDDLARTITTGEVPIGILTSFVGAPFFAYLYHVQKKAIVC</sequence>
<keyword evidence="7 8" id="KW-0472">Membrane</keyword>
<evidence type="ECO:0000256" key="2">
    <source>
        <dbReference type="ARBA" id="ARBA00007935"/>
    </source>
</evidence>
<keyword evidence="5 8" id="KW-0812">Transmembrane</keyword>
<dbReference type="Proteomes" id="UP000003706">
    <property type="component" value="Unassembled WGS sequence"/>
</dbReference>
<feature type="transmembrane region" description="Helical" evidence="8">
    <location>
        <begin position="297"/>
        <end position="315"/>
    </location>
</feature>
<evidence type="ECO:0000256" key="3">
    <source>
        <dbReference type="ARBA" id="ARBA00022448"/>
    </source>
</evidence>
<dbReference type="PANTHER" id="PTHR30472">
    <property type="entry name" value="FERRIC ENTEROBACTIN TRANSPORT SYSTEM PERMEASE PROTEIN"/>
    <property type="match status" value="1"/>
</dbReference>
<name>H1KWW0_9EURY</name>
<feature type="transmembrane region" description="Helical" evidence="8">
    <location>
        <begin position="108"/>
        <end position="127"/>
    </location>
</feature>
<dbReference type="Pfam" id="PF01032">
    <property type="entry name" value="FecCD"/>
    <property type="match status" value="1"/>
</dbReference>
<dbReference type="CDD" id="cd06550">
    <property type="entry name" value="TM_ABC_iron-siderophores_like"/>
    <property type="match status" value="1"/>
</dbReference>
<dbReference type="PATRIC" id="fig|647171.4.peg.280"/>
<evidence type="ECO:0000256" key="5">
    <source>
        <dbReference type="ARBA" id="ARBA00022692"/>
    </source>
</evidence>
<keyword evidence="3" id="KW-0813">Transport</keyword>
<dbReference type="InterPro" id="IPR037294">
    <property type="entry name" value="ABC_BtuC-like"/>
</dbReference>
<evidence type="ECO:0000313" key="9">
    <source>
        <dbReference type="EMBL" id="EHP89093.1"/>
    </source>
</evidence>
<feature type="transmembrane region" description="Helical" evidence="8">
    <location>
        <begin position="229"/>
        <end position="255"/>
    </location>
</feature>
<proteinExistence type="inferred from homology"/>
<comment type="subcellular location">
    <subcellularLocation>
        <location evidence="1">Cell membrane</location>
        <topology evidence="1">Multi-pass membrane protein</topology>
    </subcellularLocation>
</comment>
<accession>H1KWW0</accession>
<reference evidence="9 10" key="1">
    <citation type="submission" date="2011-09" db="EMBL/GenBank/DDBJ databases">
        <title>The draft genome of Methanotorris formicicus Mc-S-70.</title>
        <authorList>
            <consortium name="US DOE Joint Genome Institute (JGI-PGF)"/>
            <person name="Lucas S."/>
            <person name="Han J."/>
            <person name="Lapidus A."/>
            <person name="Cheng J.-F."/>
            <person name="Goodwin L."/>
            <person name="Pitluck S."/>
            <person name="Peters L."/>
            <person name="Land M.L."/>
            <person name="Hauser L."/>
            <person name="Sieprawska-Lupa M."/>
            <person name="Takai K."/>
            <person name="Miyazaki J."/>
            <person name="Whitman W."/>
            <person name="Woyke T.J."/>
        </authorList>
    </citation>
    <scope>NUCLEOTIDE SEQUENCE [LARGE SCALE GENOMIC DNA]</scope>
    <source>
        <strain evidence="9 10">Mc-S-70</strain>
    </source>
</reference>
<organism evidence="9 10">
    <name type="scientific">Methanotorris formicicus Mc-S-70</name>
    <dbReference type="NCBI Taxonomy" id="647171"/>
    <lineage>
        <taxon>Archaea</taxon>
        <taxon>Methanobacteriati</taxon>
        <taxon>Methanobacteriota</taxon>
        <taxon>Methanomada group</taxon>
        <taxon>Methanococci</taxon>
        <taxon>Methanococcales</taxon>
        <taxon>Methanocaldococcaceae</taxon>
        <taxon>Methanotorris</taxon>
    </lineage>
</organism>
<dbReference type="InterPro" id="IPR000522">
    <property type="entry name" value="ABC_transptr_permease_BtuC"/>
</dbReference>
<dbReference type="STRING" id="647171.MetfoDRAFT_0283"/>
<feature type="transmembrane region" description="Helical" evidence="8">
    <location>
        <begin position="134"/>
        <end position="156"/>
    </location>
</feature>
<feature type="transmembrane region" description="Helical" evidence="8">
    <location>
        <begin position="267"/>
        <end position="285"/>
    </location>
</feature>
<comment type="similarity">
    <text evidence="2">Belongs to the binding-protein-dependent transport system permease family. FecCD subfamily.</text>
</comment>
<dbReference type="GO" id="GO:0005886">
    <property type="term" value="C:plasma membrane"/>
    <property type="evidence" value="ECO:0007669"/>
    <property type="project" value="UniProtKB-SubCell"/>
</dbReference>
<evidence type="ECO:0000256" key="7">
    <source>
        <dbReference type="ARBA" id="ARBA00023136"/>
    </source>
</evidence>
<evidence type="ECO:0000256" key="8">
    <source>
        <dbReference type="SAM" id="Phobius"/>
    </source>
</evidence>
<evidence type="ECO:0000256" key="6">
    <source>
        <dbReference type="ARBA" id="ARBA00022989"/>
    </source>
</evidence>
<dbReference type="AlphaFoldDB" id="H1KWW0"/>
<keyword evidence="6 8" id="KW-1133">Transmembrane helix</keyword>
<keyword evidence="4" id="KW-1003">Cell membrane</keyword>
<dbReference type="FunFam" id="1.10.3470.10:FF:000001">
    <property type="entry name" value="Vitamin B12 ABC transporter permease BtuC"/>
    <property type="match status" value="1"/>
</dbReference>
<feature type="transmembrane region" description="Helical" evidence="8">
    <location>
        <begin position="51"/>
        <end position="72"/>
    </location>
</feature>
<dbReference type="SUPFAM" id="SSF81345">
    <property type="entry name" value="ABC transporter involved in vitamin B12 uptake, BtuC"/>
    <property type="match status" value="1"/>
</dbReference>
<keyword evidence="10" id="KW-1185">Reference proteome</keyword>
<dbReference type="GO" id="GO:0033214">
    <property type="term" value="P:siderophore-iron import into cell"/>
    <property type="evidence" value="ECO:0007669"/>
    <property type="project" value="TreeGrafter"/>
</dbReference>
<evidence type="ECO:0000256" key="1">
    <source>
        <dbReference type="ARBA" id="ARBA00004651"/>
    </source>
</evidence>
<feature type="transmembrane region" description="Helical" evidence="8">
    <location>
        <begin position="84"/>
        <end position="102"/>
    </location>
</feature>
<dbReference type="EMBL" id="AGJL01000004">
    <property type="protein sequence ID" value="EHP89093.1"/>
    <property type="molecule type" value="Genomic_DNA"/>
</dbReference>
<gene>
    <name evidence="9" type="ORF">MetfoDRAFT_0283</name>
</gene>
<dbReference type="PANTHER" id="PTHR30472:SF70">
    <property type="entry name" value="MOLYBDATE IMPORT SYSTEM PERMEASE PROTEIN MOLB"/>
    <property type="match status" value="1"/>
</dbReference>
<evidence type="ECO:0000313" key="10">
    <source>
        <dbReference type="Proteomes" id="UP000003706"/>
    </source>
</evidence>
<dbReference type="GO" id="GO:0022857">
    <property type="term" value="F:transmembrane transporter activity"/>
    <property type="evidence" value="ECO:0007669"/>
    <property type="project" value="InterPro"/>
</dbReference>
<comment type="caution">
    <text evidence="9">The sequence shown here is derived from an EMBL/GenBank/DDBJ whole genome shotgun (WGS) entry which is preliminary data.</text>
</comment>
<dbReference type="Gene3D" id="1.10.3470.10">
    <property type="entry name" value="ABC transporter involved in vitamin B12 uptake, BtuC"/>
    <property type="match status" value="1"/>
</dbReference>
<evidence type="ECO:0000256" key="4">
    <source>
        <dbReference type="ARBA" id="ARBA00022475"/>
    </source>
</evidence>